<gene>
    <name evidence="1" type="ORF">LF1_33210</name>
</gene>
<proteinExistence type="predicted"/>
<comment type="caution">
    <text evidence="1">The sequence shown here is derived from an EMBL/GenBank/DDBJ whole genome shotgun (WGS) entry which is preliminary data.</text>
</comment>
<dbReference type="EMBL" id="VRLW01000001">
    <property type="protein sequence ID" value="KAA1260780.1"/>
    <property type="molecule type" value="Genomic_DNA"/>
</dbReference>
<reference evidence="1 2" key="1">
    <citation type="submission" date="2019-08" db="EMBL/GenBank/DDBJ databases">
        <title>Deep-cultivation of Planctomycetes and their phenomic and genomic characterization uncovers novel biology.</title>
        <authorList>
            <person name="Wiegand S."/>
            <person name="Jogler M."/>
            <person name="Boedeker C."/>
            <person name="Pinto D."/>
            <person name="Vollmers J."/>
            <person name="Rivas-Marin E."/>
            <person name="Kohn T."/>
            <person name="Peeters S.H."/>
            <person name="Heuer A."/>
            <person name="Rast P."/>
            <person name="Oberbeckmann S."/>
            <person name="Bunk B."/>
            <person name="Jeske O."/>
            <person name="Meyerdierks A."/>
            <person name="Storesund J.E."/>
            <person name="Kallscheuer N."/>
            <person name="Luecker S."/>
            <person name="Lage O.M."/>
            <person name="Pohl T."/>
            <person name="Merkel B.J."/>
            <person name="Hornburger P."/>
            <person name="Mueller R.-W."/>
            <person name="Bruemmer F."/>
            <person name="Labrenz M."/>
            <person name="Spormann A.M."/>
            <person name="Op Den Camp H."/>
            <person name="Overmann J."/>
            <person name="Amann R."/>
            <person name="Jetten M.S.M."/>
            <person name="Mascher T."/>
            <person name="Medema M.H."/>
            <person name="Devos D.P."/>
            <person name="Kaster A.-K."/>
            <person name="Ovreas L."/>
            <person name="Rohde M."/>
            <person name="Galperin M.Y."/>
            <person name="Jogler C."/>
        </authorList>
    </citation>
    <scope>NUCLEOTIDE SEQUENCE [LARGE SCALE GENOMIC DNA]</scope>
    <source>
        <strain evidence="1 2">LF1</strain>
    </source>
</reference>
<evidence type="ECO:0000313" key="2">
    <source>
        <dbReference type="Proteomes" id="UP000322699"/>
    </source>
</evidence>
<accession>A0A5B1CMK3</accession>
<dbReference type="AlphaFoldDB" id="A0A5B1CMK3"/>
<sequence>MHKHQPTPKTIQFAKATRPASMQVVLLICLSMVVGFTGCSDDTTDANTAGSSMQVTAPEIPMGPKPATVIEEEEPQLPWDYSPYRVLVWVASDDPSVKVSTVETELREYLDRDFSSIWRTTLADAPDAISAMMFRDLDGLDYDSLSSADPILAVKRDHENAIRIRSAPNVGEFVQQVLGTSTAIASLKQRGIESGKPELDGVAQRLKTFAGDSMDVAKQWAEPGTEAVLLSRGLAMTLTEPEAKLIPPPVENLVANQIEDYDKVFLVRVRSTDPQPSIDVVEIDVLIRFFGSVTRVSMTAGETISESIGQGLIQAFSPIVRIDNAGQKTAEGILRASGLIMDDKSPGKIQVGDVLMPATRKDDRNGNPFLIGPIDWAYLMCNEVEKDIVKMGFYAGRAGGLQGRKNNRTHRVAIKVKPQGDQTMLRLHAQGDPDFPLIGYEIYEKELDSKDMTFVGRTDWNGRMNIDKNEDPLRLMYVKNGGAVLARLPMVPGLDPKAVADIRSDDMRLEAESYIRGVQNSIIDLVAVRELFKARITMRLQNGEMEAAEELMDALRSQPSNEALANEMGKRQAAYLKILGNKQANQRRMVDQMFSTTRELLGKHINPKLVRDLESAMITARNNGGKLPAKPVDPEDED</sequence>
<keyword evidence="2" id="KW-1185">Reference proteome</keyword>
<protein>
    <submittedName>
        <fullName evidence="1">Uncharacterized protein</fullName>
    </submittedName>
</protein>
<evidence type="ECO:0000313" key="1">
    <source>
        <dbReference type="EMBL" id="KAA1260780.1"/>
    </source>
</evidence>
<name>A0A5B1CMK3_9BACT</name>
<organism evidence="1 2">
    <name type="scientific">Rubripirellula obstinata</name>
    <dbReference type="NCBI Taxonomy" id="406547"/>
    <lineage>
        <taxon>Bacteria</taxon>
        <taxon>Pseudomonadati</taxon>
        <taxon>Planctomycetota</taxon>
        <taxon>Planctomycetia</taxon>
        <taxon>Pirellulales</taxon>
        <taxon>Pirellulaceae</taxon>
        <taxon>Rubripirellula</taxon>
    </lineage>
</organism>
<dbReference type="OrthoDB" id="240747at2"/>
<dbReference type="RefSeq" id="WP_068258484.1">
    <property type="nucleotide sequence ID" value="NZ_LWSK01000005.1"/>
</dbReference>
<dbReference type="Proteomes" id="UP000322699">
    <property type="component" value="Unassembled WGS sequence"/>
</dbReference>